<feature type="compositionally biased region" description="Polar residues" evidence="6">
    <location>
        <begin position="467"/>
        <end position="487"/>
    </location>
</feature>
<feature type="region of interest" description="Disordered" evidence="6">
    <location>
        <begin position="233"/>
        <end position="252"/>
    </location>
</feature>
<feature type="region of interest" description="Disordered" evidence="6">
    <location>
        <begin position="280"/>
        <end position="307"/>
    </location>
</feature>
<keyword evidence="5 7" id="KW-0472">Membrane</keyword>
<reference evidence="8 10" key="1">
    <citation type="submission" date="2016-10" db="EMBL/GenBank/DDBJ databases">
        <authorList>
            <person name="Cai Z."/>
        </authorList>
    </citation>
    <scope>NUCLEOTIDE SEQUENCE [LARGE SCALE GENOMIC DNA]</scope>
</reference>
<dbReference type="GO" id="GO:0016567">
    <property type="term" value="P:protein ubiquitination"/>
    <property type="evidence" value="ECO:0007669"/>
    <property type="project" value="TreeGrafter"/>
</dbReference>
<dbReference type="InterPro" id="IPR002781">
    <property type="entry name" value="TM_pro_TauE-like"/>
</dbReference>
<evidence type="ECO:0000313" key="8">
    <source>
        <dbReference type="EMBL" id="SZX68600.1"/>
    </source>
</evidence>
<dbReference type="STRING" id="3088.A0A383VUK2"/>
<evidence type="ECO:0000256" key="4">
    <source>
        <dbReference type="ARBA" id="ARBA00022989"/>
    </source>
</evidence>
<comment type="subcellular location">
    <subcellularLocation>
        <location evidence="1">Membrane</location>
        <topology evidence="1">Multi-pass membrane protein</topology>
    </subcellularLocation>
</comment>
<keyword evidence="3 7" id="KW-0812">Transmembrane</keyword>
<feature type="transmembrane region" description="Helical" evidence="7">
    <location>
        <begin position="619"/>
        <end position="639"/>
    </location>
</feature>
<dbReference type="EMBL" id="FNXT01001253">
    <property type="protein sequence ID" value="SZX76271.1"/>
    <property type="molecule type" value="Genomic_DNA"/>
</dbReference>
<evidence type="ECO:0000256" key="7">
    <source>
        <dbReference type="SAM" id="Phobius"/>
    </source>
</evidence>
<feature type="compositionally biased region" description="Gly residues" evidence="6">
    <location>
        <begin position="419"/>
        <end position="440"/>
    </location>
</feature>
<evidence type="ECO:0000313" key="10">
    <source>
        <dbReference type="Proteomes" id="UP000256970"/>
    </source>
</evidence>
<feature type="transmembrane region" description="Helical" evidence="7">
    <location>
        <begin position="902"/>
        <end position="921"/>
    </location>
</feature>
<feature type="compositionally biased region" description="Polar residues" evidence="6">
    <location>
        <begin position="280"/>
        <end position="290"/>
    </location>
</feature>
<feature type="transmembrane region" description="Helical" evidence="7">
    <location>
        <begin position="801"/>
        <end position="820"/>
    </location>
</feature>
<evidence type="ECO:0000256" key="1">
    <source>
        <dbReference type="ARBA" id="ARBA00004141"/>
    </source>
</evidence>
<dbReference type="PANTHER" id="PTHR14255">
    <property type="entry name" value="CEREBLON"/>
    <property type="match status" value="1"/>
</dbReference>
<evidence type="ECO:0000256" key="6">
    <source>
        <dbReference type="SAM" id="MobiDB-lite"/>
    </source>
</evidence>
<feature type="compositionally biased region" description="Low complexity" evidence="6">
    <location>
        <begin position="240"/>
        <end position="252"/>
    </location>
</feature>
<dbReference type="Proteomes" id="UP000256970">
    <property type="component" value="Unassembled WGS sequence"/>
</dbReference>
<evidence type="ECO:0000256" key="3">
    <source>
        <dbReference type="ARBA" id="ARBA00022692"/>
    </source>
</evidence>
<dbReference type="Pfam" id="PF01925">
    <property type="entry name" value="TauE"/>
    <property type="match status" value="1"/>
</dbReference>
<evidence type="ECO:0000256" key="2">
    <source>
        <dbReference type="ARBA" id="ARBA00009142"/>
    </source>
</evidence>
<feature type="region of interest" description="Disordered" evidence="6">
    <location>
        <begin position="411"/>
        <end position="487"/>
    </location>
</feature>
<dbReference type="GO" id="GO:0031464">
    <property type="term" value="C:Cul4A-RING E3 ubiquitin ligase complex"/>
    <property type="evidence" value="ECO:0007669"/>
    <property type="project" value="TreeGrafter"/>
</dbReference>
<dbReference type="GO" id="GO:0016020">
    <property type="term" value="C:membrane"/>
    <property type="evidence" value="ECO:0007669"/>
    <property type="project" value="UniProtKB-SubCell"/>
</dbReference>
<feature type="transmembrane region" description="Helical" evidence="7">
    <location>
        <begin position="40"/>
        <end position="60"/>
    </location>
</feature>
<gene>
    <name evidence="9" type="ORF">BQ4739_LOCUS16661</name>
    <name evidence="8" type="ORF">BQ4739_LOCUS8940</name>
</gene>
<proteinExistence type="inferred from homology"/>
<feature type="transmembrane region" description="Helical" evidence="7">
    <location>
        <begin position="594"/>
        <end position="613"/>
    </location>
</feature>
<evidence type="ECO:0000313" key="9">
    <source>
        <dbReference type="EMBL" id="SZX76271.1"/>
    </source>
</evidence>
<feature type="transmembrane region" description="Helical" evidence="7">
    <location>
        <begin position="840"/>
        <end position="861"/>
    </location>
</feature>
<keyword evidence="4 7" id="KW-1133">Transmembrane helix</keyword>
<evidence type="ECO:0000256" key="5">
    <source>
        <dbReference type="ARBA" id="ARBA00023136"/>
    </source>
</evidence>
<accession>A0A383VUK2</accession>
<comment type="similarity">
    <text evidence="2">Belongs to the 4-toluene sulfonate uptake permease (TSUP) (TC 2.A.102) family.</text>
</comment>
<dbReference type="AlphaFoldDB" id="A0A383VUK2"/>
<protein>
    <submittedName>
        <fullName evidence="8">Uncharacterized protein</fullName>
    </submittedName>
</protein>
<feature type="transmembrane region" description="Helical" evidence="7">
    <location>
        <begin position="868"/>
        <end position="890"/>
    </location>
</feature>
<dbReference type="EMBL" id="FNXT01000866">
    <property type="protein sequence ID" value="SZX68600.1"/>
    <property type="molecule type" value="Genomic_DNA"/>
</dbReference>
<keyword evidence="10" id="KW-1185">Reference proteome</keyword>
<name>A0A383VUK2_TETOB</name>
<sequence>MTHPYKTDATLIDYTFCSLAIPPMLLGIKAGVLLNMISPGWFISFLLILLYSISTLQQLLGTLKIQRQETTMAQLMHKVEADVAALDAVAESLPPGEEPSDAVKHALVELQHDIQEIAYLSHEVMKQEARSLPPQLLQRTTNTIIRSTIDSLWLLPSGNGTPPAAAAAAAAGHGRTVVRSASLQHIKPPLPPTSSGPVVLTLPRSSTLAVSSRGGYSRSSSSSSRFLQALKPSLSRHLSSKPQSSLQESSGSLGLSAAGYAPVAAAAAAAVPELGLFPSSAQSNSQTPISQPARAVRHSGSLPSRSTDARLAARLADYRRSFSLTDHKTHGTAAAAAGNRAAFSHSRSMGRRHREPAVIGVSTSSQQLVDLARVLVHAPSLARMLSRQGGVTSGSGGAQHELLLHADELAGRSPRMGSPLGGSPLGGSPYGGSPLGGSPRGGSPRRRQQRAAESIPEEPPVHVDPLGSNTGSPGTQLGSAGKQKSTLSQSNSFGLLSDSPFASQSSLRALSRVYSKRASLRKQAEAGQADAADAAADIEAGLAELAGEATCSSKLQQFLQQLLQLLTWQGLQRAGSSVAAGAARWWQQQPKQQLLVVFASFVVYAVVNGLLTTMPQCGVGHFVVLGAFVVFTAAATFAATRLQWRATAAAAAAAAAVEEQLLLMPELPHKAGGSAASSAGTTPDALKDVGIVLAADRSHSCIKQQQQQLKQGSTACIGTAAADASDCKACKEDDGGSTTSSGLTDSEDVLGTSSSSNCISSPAAAAAGSAQQPAAADSAADDAASMQLNQPYDEILWSRSLLLCMPGGMFVVGLVSGLLGCSPNTLFLTPLLLHLNCHPQVAAATLKLALFVSSACSSLSYLLNGQLLLSFGLAFGIANLLTTPLGQWLMDAWIAKTGRPSLIMVAAVARNLASIPLLIAFNGAPGVIDLMHHTNVAFKLYKLAC</sequence>
<feature type="region of interest" description="Disordered" evidence="6">
    <location>
        <begin position="180"/>
        <end position="199"/>
    </location>
</feature>
<dbReference type="PANTHER" id="PTHR14255:SF3">
    <property type="entry name" value="SULFITE EXPORTER TAUE_SAFE FAMILY PROTEIN 5-RELATED"/>
    <property type="match status" value="1"/>
</dbReference>
<organism evidence="8 10">
    <name type="scientific">Tetradesmus obliquus</name>
    <name type="common">Green alga</name>
    <name type="synonym">Acutodesmus obliquus</name>
    <dbReference type="NCBI Taxonomy" id="3088"/>
    <lineage>
        <taxon>Eukaryota</taxon>
        <taxon>Viridiplantae</taxon>
        <taxon>Chlorophyta</taxon>
        <taxon>core chlorophytes</taxon>
        <taxon>Chlorophyceae</taxon>
        <taxon>CS clade</taxon>
        <taxon>Sphaeropleales</taxon>
        <taxon>Scenedesmaceae</taxon>
        <taxon>Tetradesmus</taxon>
    </lineage>
</organism>